<dbReference type="Gene3D" id="3.30.530.20">
    <property type="match status" value="1"/>
</dbReference>
<evidence type="ECO:0000256" key="7">
    <source>
        <dbReference type="ARBA" id="ARBA00023242"/>
    </source>
</evidence>
<dbReference type="InterPro" id="IPR019587">
    <property type="entry name" value="Polyketide_cyclase/dehydratase"/>
</dbReference>
<dbReference type="PANTHER" id="PTHR31213:SF82">
    <property type="entry name" value="ABSCISIC ACID RECEPTOR PYL11-RELATED"/>
    <property type="match status" value="1"/>
</dbReference>
<dbReference type="GO" id="GO:0004864">
    <property type="term" value="F:protein phosphatase inhibitor activity"/>
    <property type="evidence" value="ECO:0007669"/>
    <property type="project" value="UniProtKB-KW"/>
</dbReference>
<evidence type="ECO:0000256" key="4">
    <source>
        <dbReference type="ARBA" id="ARBA00022490"/>
    </source>
</evidence>
<keyword evidence="10" id="KW-1185">Reference proteome</keyword>
<sequence>MEQRNIYSNLTCIQYPIMLCTNQPKNSKALEEMIKLHHTHELSPRQCSSFLVQVIDAPLPLVWSLVRKFDKPQCYKNFISNCTLISGEGGVGSIREVNLVSGFPGKKSIERLDILDDDMHVSVFSILDADHSFLNFKSTITLHEDKQEDHQEKEDHIIGNNYYKTVAIQSYVVDIPEISCRDDTCEVTDNILRWNLRSLAWVAENMDTTDDQVSSLDLNKKEIAC</sequence>
<protein>
    <submittedName>
        <fullName evidence="9">Uncharacterized protein</fullName>
    </submittedName>
</protein>
<dbReference type="EMBL" id="JACXVP010000002">
    <property type="protein sequence ID" value="KAG5622393.1"/>
    <property type="molecule type" value="Genomic_DNA"/>
</dbReference>
<comment type="subcellular location">
    <subcellularLocation>
        <location evidence="2">Cytoplasm</location>
    </subcellularLocation>
    <subcellularLocation>
        <location evidence="1">Nucleus</location>
    </subcellularLocation>
</comment>
<dbReference type="GO" id="GO:0005737">
    <property type="term" value="C:cytoplasm"/>
    <property type="evidence" value="ECO:0007669"/>
    <property type="project" value="UniProtKB-SubCell"/>
</dbReference>
<dbReference type="InterPro" id="IPR050279">
    <property type="entry name" value="Plant_def-hormone_signal"/>
</dbReference>
<keyword evidence="4" id="KW-0963">Cytoplasm</keyword>
<gene>
    <name evidence="9" type="ORF">H5410_007611</name>
</gene>
<comment type="caution">
    <text evidence="9">The sequence shown here is derived from an EMBL/GenBank/DDBJ whole genome shotgun (WGS) entry which is preliminary data.</text>
</comment>
<keyword evidence="6" id="KW-0675">Receptor</keyword>
<dbReference type="GO" id="GO:0010427">
    <property type="term" value="F:abscisic acid binding"/>
    <property type="evidence" value="ECO:0007669"/>
    <property type="project" value="TreeGrafter"/>
</dbReference>
<dbReference type="PANTHER" id="PTHR31213">
    <property type="entry name" value="OS08G0374000 PROTEIN-RELATED"/>
    <property type="match status" value="1"/>
</dbReference>
<accession>A0A9J6AD65</accession>
<keyword evidence="8" id="KW-0650">Protein phosphatase inhibitor</keyword>
<dbReference type="GO" id="GO:0009738">
    <property type="term" value="P:abscisic acid-activated signaling pathway"/>
    <property type="evidence" value="ECO:0007669"/>
    <property type="project" value="UniProtKB-KW"/>
</dbReference>
<dbReference type="CDD" id="cd07821">
    <property type="entry name" value="PYR_PYL_RCAR_like"/>
    <property type="match status" value="1"/>
</dbReference>
<organism evidence="9 10">
    <name type="scientific">Solanum commersonii</name>
    <name type="common">Commerson's wild potato</name>
    <name type="synonym">Commerson's nightshade</name>
    <dbReference type="NCBI Taxonomy" id="4109"/>
    <lineage>
        <taxon>Eukaryota</taxon>
        <taxon>Viridiplantae</taxon>
        <taxon>Streptophyta</taxon>
        <taxon>Embryophyta</taxon>
        <taxon>Tracheophyta</taxon>
        <taxon>Spermatophyta</taxon>
        <taxon>Magnoliopsida</taxon>
        <taxon>eudicotyledons</taxon>
        <taxon>Gunneridae</taxon>
        <taxon>Pentapetalae</taxon>
        <taxon>asterids</taxon>
        <taxon>lamiids</taxon>
        <taxon>Solanales</taxon>
        <taxon>Solanaceae</taxon>
        <taxon>Solanoideae</taxon>
        <taxon>Solaneae</taxon>
        <taxon>Solanum</taxon>
    </lineage>
</organism>
<dbReference type="AlphaFoldDB" id="A0A9J6AD65"/>
<evidence type="ECO:0000256" key="6">
    <source>
        <dbReference type="ARBA" id="ARBA00023170"/>
    </source>
</evidence>
<dbReference type="InterPro" id="IPR023393">
    <property type="entry name" value="START-like_dom_sf"/>
</dbReference>
<evidence type="ECO:0000313" key="10">
    <source>
        <dbReference type="Proteomes" id="UP000824120"/>
    </source>
</evidence>
<keyword evidence="5" id="KW-0938">Abscisic acid signaling pathway</keyword>
<evidence type="ECO:0000256" key="1">
    <source>
        <dbReference type="ARBA" id="ARBA00004123"/>
    </source>
</evidence>
<reference evidence="9 10" key="1">
    <citation type="submission" date="2020-09" db="EMBL/GenBank/DDBJ databases">
        <title>De no assembly of potato wild relative species, Solanum commersonii.</title>
        <authorList>
            <person name="Cho K."/>
        </authorList>
    </citation>
    <scope>NUCLEOTIDE SEQUENCE [LARGE SCALE GENOMIC DNA]</scope>
    <source>
        <strain evidence="9">LZ3.2</strain>
        <tissue evidence="9">Leaf</tissue>
    </source>
</reference>
<comment type="similarity">
    <text evidence="3">Belongs to the PYR/PYL/RCAR abscisic acid intracellular receptor family.</text>
</comment>
<dbReference type="Proteomes" id="UP000824120">
    <property type="component" value="Chromosome 2"/>
</dbReference>
<dbReference type="OrthoDB" id="4436220at2759"/>
<dbReference type="Pfam" id="PF10604">
    <property type="entry name" value="Polyketide_cyc2"/>
    <property type="match status" value="1"/>
</dbReference>
<dbReference type="SUPFAM" id="SSF55961">
    <property type="entry name" value="Bet v1-like"/>
    <property type="match status" value="1"/>
</dbReference>
<evidence type="ECO:0000256" key="8">
    <source>
        <dbReference type="ARBA" id="ARBA00023272"/>
    </source>
</evidence>
<evidence type="ECO:0000313" key="9">
    <source>
        <dbReference type="EMBL" id="KAG5622393.1"/>
    </source>
</evidence>
<dbReference type="GO" id="GO:0038023">
    <property type="term" value="F:signaling receptor activity"/>
    <property type="evidence" value="ECO:0007669"/>
    <property type="project" value="TreeGrafter"/>
</dbReference>
<keyword evidence="7" id="KW-0539">Nucleus</keyword>
<evidence type="ECO:0000256" key="2">
    <source>
        <dbReference type="ARBA" id="ARBA00004496"/>
    </source>
</evidence>
<evidence type="ECO:0000256" key="3">
    <source>
        <dbReference type="ARBA" id="ARBA00008594"/>
    </source>
</evidence>
<proteinExistence type="inferred from homology"/>
<evidence type="ECO:0000256" key="5">
    <source>
        <dbReference type="ARBA" id="ARBA00022682"/>
    </source>
</evidence>
<dbReference type="GO" id="GO:0005634">
    <property type="term" value="C:nucleus"/>
    <property type="evidence" value="ECO:0007669"/>
    <property type="project" value="UniProtKB-SubCell"/>
</dbReference>
<name>A0A9J6AD65_SOLCO</name>